<evidence type="ECO:0000313" key="8">
    <source>
        <dbReference type="EMBL" id="KNC87049.1"/>
    </source>
</evidence>
<evidence type="ECO:0000256" key="7">
    <source>
        <dbReference type="SAM" id="MobiDB-lite"/>
    </source>
</evidence>
<dbReference type="PANTHER" id="PTHR15341:SF3">
    <property type="entry name" value="NUCLEAR NUCLEIC ACID-BINDING PROTEIN C1D"/>
    <property type="match status" value="1"/>
</dbReference>
<keyword evidence="6" id="KW-0238">DNA-binding</keyword>
<evidence type="ECO:0000256" key="5">
    <source>
        <dbReference type="ARBA" id="ARBA00023242"/>
    </source>
</evidence>
<dbReference type="AlphaFoldDB" id="A0A0L0GDR7"/>
<evidence type="ECO:0000256" key="4">
    <source>
        <dbReference type="ARBA" id="ARBA00022884"/>
    </source>
</evidence>
<keyword evidence="3 6" id="KW-0698">rRNA processing</keyword>
<feature type="compositionally biased region" description="Basic residues" evidence="7">
    <location>
        <begin position="169"/>
        <end position="187"/>
    </location>
</feature>
<proteinExistence type="inferred from homology"/>
<dbReference type="GO" id="GO:0005730">
    <property type="term" value="C:nucleolus"/>
    <property type="evidence" value="ECO:0007669"/>
    <property type="project" value="UniProtKB-SubCell"/>
</dbReference>
<reference evidence="8 9" key="1">
    <citation type="submission" date="2011-02" db="EMBL/GenBank/DDBJ databases">
        <title>The Genome Sequence of Sphaeroforma arctica JP610.</title>
        <authorList>
            <consortium name="The Broad Institute Genome Sequencing Platform"/>
            <person name="Russ C."/>
            <person name="Cuomo C."/>
            <person name="Young S.K."/>
            <person name="Zeng Q."/>
            <person name="Gargeya S."/>
            <person name="Alvarado L."/>
            <person name="Berlin A."/>
            <person name="Chapman S.B."/>
            <person name="Chen Z."/>
            <person name="Freedman E."/>
            <person name="Gellesch M."/>
            <person name="Goldberg J."/>
            <person name="Griggs A."/>
            <person name="Gujja S."/>
            <person name="Heilman E."/>
            <person name="Heiman D."/>
            <person name="Howarth C."/>
            <person name="Mehta T."/>
            <person name="Neiman D."/>
            <person name="Pearson M."/>
            <person name="Roberts A."/>
            <person name="Saif S."/>
            <person name="Shea T."/>
            <person name="Shenoy N."/>
            <person name="Sisk P."/>
            <person name="Stolte C."/>
            <person name="Sykes S."/>
            <person name="White J."/>
            <person name="Yandava C."/>
            <person name="Burger G."/>
            <person name="Gray M.W."/>
            <person name="Holland P.W.H."/>
            <person name="King N."/>
            <person name="Lang F.B.F."/>
            <person name="Roger A.J."/>
            <person name="Ruiz-Trillo I."/>
            <person name="Haas B."/>
            <person name="Nusbaum C."/>
            <person name="Birren B."/>
        </authorList>
    </citation>
    <scope>NUCLEOTIDE SEQUENCE [LARGE SCALE GENOMIC DNA]</scope>
    <source>
        <strain evidence="8 9">JP610</strain>
    </source>
</reference>
<comment type="subunit">
    <text evidence="6">Monomer and homodimer.</text>
</comment>
<feature type="compositionally biased region" description="Basic and acidic residues" evidence="7">
    <location>
        <begin position="152"/>
        <end position="168"/>
    </location>
</feature>
<dbReference type="InterPro" id="IPR007146">
    <property type="entry name" value="Sas10/Utp3/C1D"/>
</dbReference>
<dbReference type="PANTHER" id="PTHR15341">
    <property type="entry name" value="SUN-COR STEROID HORMONE RECEPTOR CO-REPRESSOR"/>
    <property type="match status" value="1"/>
</dbReference>
<dbReference type="eggNOG" id="KOG4835">
    <property type="taxonomic scope" value="Eukaryota"/>
</dbReference>
<gene>
    <name evidence="8" type="ORF">SARC_00795</name>
</gene>
<accession>A0A0L0GDR7</accession>
<keyword evidence="6" id="KW-0963">Cytoplasm</keyword>
<dbReference type="STRING" id="667725.A0A0L0GDR7"/>
<dbReference type="Pfam" id="PF04000">
    <property type="entry name" value="Sas10_Utp3"/>
    <property type="match status" value="1"/>
</dbReference>
<evidence type="ECO:0000256" key="1">
    <source>
        <dbReference type="ARBA" id="ARBA00004123"/>
    </source>
</evidence>
<dbReference type="GO" id="GO:0003677">
    <property type="term" value="F:DNA binding"/>
    <property type="evidence" value="ECO:0007669"/>
    <property type="project" value="UniProtKB-KW"/>
</dbReference>
<dbReference type="EMBL" id="KQ241624">
    <property type="protein sequence ID" value="KNC87049.1"/>
    <property type="molecule type" value="Genomic_DNA"/>
</dbReference>
<organism evidence="8 9">
    <name type="scientific">Sphaeroforma arctica JP610</name>
    <dbReference type="NCBI Taxonomy" id="667725"/>
    <lineage>
        <taxon>Eukaryota</taxon>
        <taxon>Ichthyosporea</taxon>
        <taxon>Ichthyophonida</taxon>
        <taxon>Sphaeroforma</taxon>
    </lineage>
</organism>
<keyword evidence="9" id="KW-1185">Reference proteome</keyword>
<feature type="region of interest" description="Disordered" evidence="7">
    <location>
        <begin position="135"/>
        <end position="187"/>
    </location>
</feature>
<comment type="function">
    <text evidence="6">Plays a role in the recruitment of the exosome to pre-rRNA to mediate the 3'-5' end processing of the 5.8S rRNA.</text>
</comment>
<evidence type="ECO:0000256" key="3">
    <source>
        <dbReference type="ARBA" id="ARBA00022552"/>
    </source>
</evidence>
<evidence type="ECO:0000313" key="9">
    <source>
        <dbReference type="Proteomes" id="UP000054560"/>
    </source>
</evidence>
<evidence type="ECO:0000256" key="2">
    <source>
        <dbReference type="ARBA" id="ARBA00009154"/>
    </source>
</evidence>
<dbReference type="OrthoDB" id="1421013at2759"/>
<dbReference type="GO" id="GO:0010468">
    <property type="term" value="P:regulation of gene expression"/>
    <property type="evidence" value="ECO:0007669"/>
    <property type="project" value="TreeGrafter"/>
</dbReference>
<dbReference type="GeneID" id="25901299"/>
<name>A0A0L0GDR7_9EUKA</name>
<dbReference type="GO" id="GO:0000460">
    <property type="term" value="P:maturation of 5.8S rRNA"/>
    <property type="evidence" value="ECO:0007669"/>
    <property type="project" value="TreeGrafter"/>
</dbReference>
<protein>
    <recommendedName>
        <fullName evidence="6">Nuclear nucleic acid-binding protein C1D</fullName>
    </recommendedName>
</protein>
<dbReference type="InterPro" id="IPR011082">
    <property type="entry name" value="Exosome-assoc_fac/DNA_repair"/>
</dbReference>
<dbReference type="GO" id="GO:0003723">
    <property type="term" value="F:RNA binding"/>
    <property type="evidence" value="ECO:0007669"/>
    <property type="project" value="UniProtKB-UniRule"/>
</dbReference>
<comment type="similarity">
    <text evidence="2 6">Belongs to the C1D family.</text>
</comment>
<dbReference type="GO" id="GO:0000178">
    <property type="term" value="C:exosome (RNase complex)"/>
    <property type="evidence" value="ECO:0007669"/>
    <property type="project" value="TreeGrafter"/>
</dbReference>
<evidence type="ECO:0000256" key="6">
    <source>
        <dbReference type="RuleBase" id="RU368003"/>
    </source>
</evidence>
<keyword evidence="5 6" id="KW-0539">Nucleus</keyword>
<dbReference type="Proteomes" id="UP000054560">
    <property type="component" value="Unassembled WGS sequence"/>
</dbReference>
<comment type="subcellular location">
    <subcellularLocation>
        <location evidence="6">Cytoplasm</location>
    </subcellularLocation>
    <subcellularLocation>
        <location evidence="6">Nucleus</location>
        <location evidence="6">Nucleolus</location>
    </subcellularLocation>
    <subcellularLocation>
        <location evidence="1 6">Nucleus</location>
    </subcellularLocation>
</comment>
<sequence length="187" mass="20451">MSTTEVTLPAEVEDLIDEFDTATSDLASHLEPILNCNQEELKAKLTPAERAQLELAMAYAASSMFWMYLTTTGVDPRTHAIKGELDRVKAYMGRLKEATAPKNAAKLDMAAAGRFIRGGLADAEAEVKEKLTANIEKATQENEVATSRGKARKEASATEEVQDKDTSSKKRKKSSGKSSNKKKRKAE</sequence>
<dbReference type="GO" id="GO:0005737">
    <property type="term" value="C:cytoplasm"/>
    <property type="evidence" value="ECO:0007669"/>
    <property type="project" value="UniProtKB-SubCell"/>
</dbReference>
<dbReference type="RefSeq" id="XP_014160951.1">
    <property type="nucleotide sequence ID" value="XM_014305476.1"/>
</dbReference>
<keyword evidence="4 6" id="KW-0694">RNA-binding</keyword>